<dbReference type="InterPro" id="IPR000945">
    <property type="entry name" value="DBH-like"/>
</dbReference>
<reference evidence="3" key="1">
    <citation type="submission" date="2017-02" db="EMBL/GenBank/DDBJ databases">
        <authorList>
            <person name="Regsiter A."/>
            <person name="William W."/>
        </authorList>
    </citation>
    <scope>NUCLEOTIDE SEQUENCE</scope>
    <source>
        <strain evidence="3">BdmA 4</strain>
    </source>
</reference>
<feature type="chain" id="PRO_5018070795" evidence="1">
    <location>
        <begin position="24"/>
        <end position="187"/>
    </location>
</feature>
<dbReference type="SUPFAM" id="SSF49344">
    <property type="entry name" value="CBD9-like"/>
    <property type="match status" value="1"/>
</dbReference>
<gene>
    <name evidence="3" type="ORF">SPIRO4BDMA_40369</name>
</gene>
<dbReference type="GO" id="GO:0004500">
    <property type="term" value="F:dopamine beta-monooxygenase activity"/>
    <property type="evidence" value="ECO:0007669"/>
    <property type="project" value="InterPro"/>
</dbReference>
<dbReference type="Gene3D" id="2.60.40.1210">
    <property type="entry name" value="Cellobiose dehydrogenase, cytochrome domain"/>
    <property type="match status" value="1"/>
</dbReference>
<dbReference type="AlphaFoldDB" id="A0A3P3XNE7"/>
<dbReference type="PANTHER" id="PTHR10157:SF23">
    <property type="entry name" value="MOXD1 HOMOLOG 1"/>
    <property type="match status" value="1"/>
</dbReference>
<evidence type="ECO:0000256" key="1">
    <source>
        <dbReference type="SAM" id="SignalP"/>
    </source>
</evidence>
<dbReference type="CDD" id="cd09631">
    <property type="entry name" value="DOMON_DOH"/>
    <property type="match status" value="1"/>
</dbReference>
<dbReference type="GO" id="GO:0006589">
    <property type="term" value="P:octopamine biosynthetic process"/>
    <property type="evidence" value="ECO:0007669"/>
    <property type="project" value="TreeGrafter"/>
</dbReference>
<feature type="domain" description="DOMON" evidence="2">
    <location>
        <begin position="44"/>
        <end position="164"/>
    </location>
</feature>
<accession>A0A3P3XNE7</accession>
<dbReference type="SMART" id="SM00664">
    <property type="entry name" value="DoH"/>
    <property type="match status" value="1"/>
</dbReference>
<name>A0A3P3XNE7_9SPIR</name>
<dbReference type="InterPro" id="IPR005018">
    <property type="entry name" value="DOMON_domain"/>
</dbReference>
<dbReference type="EMBL" id="FWDO01000004">
    <property type="protein sequence ID" value="SLM17800.1"/>
    <property type="molecule type" value="Genomic_DNA"/>
</dbReference>
<dbReference type="PANTHER" id="PTHR10157">
    <property type="entry name" value="DOPAMINE BETA HYDROXYLASE RELATED"/>
    <property type="match status" value="1"/>
</dbReference>
<dbReference type="PROSITE" id="PS50836">
    <property type="entry name" value="DOMON"/>
    <property type="match status" value="1"/>
</dbReference>
<dbReference type="InterPro" id="IPR045266">
    <property type="entry name" value="DOH_DOMON"/>
</dbReference>
<sequence>MKMKAFSTALVLLVLASVPAVFAVNVDGTIASGEYSKQAVFDKGNFKLLWEFEGDKVFMAIVAKTPGWVAIGFNPSTVMAKSDMVLGLVKDQSDVQAVDEWSSGIFGPHAPDVDKGGKSDILSYAGTRTDDTVVFEFSRLLNTGDQLDKVIPTSGKFKVIWAYGPSLDVTAKHKKAGSATIQMEGQK</sequence>
<dbReference type="GO" id="GO:0005615">
    <property type="term" value="C:extracellular space"/>
    <property type="evidence" value="ECO:0007669"/>
    <property type="project" value="TreeGrafter"/>
</dbReference>
<organism evidence="3">
    <name type="scientific">uncultured spirochete</name>
    <dbReference type="NCBI Taxonomy" id="156406"/>
    <lineage>
        <taxon>Bacteria</taxon>
        <taxon>Pseudomonadati</taxon>
        <taxon>Spirochaetota</taxon>
        <taxon>Spirochaetia</taxon>
        <taxon>Spirochaetales</taxon>
        <taxon>environmental samples</taxon>
    </lineage>
</organism>
<dbReference type="GO" id="GO:0030667">
    <property type="term" value="C:secretory granule membrane"/>
    <property type="evidence" value="ECO:0007669"/>
    <property type="project" value="TreeGrafter"/>
</dbReference>
<evidence type="ECO:0000259" key="2">
    <source>
        <dbReference type="PROSITE" id="PS50836"/>
    </source>
</evidence>
<keyword evidence="1" id="KW-0732">Signal</keyword>
<feature type="signal peptide" evidence="1">
    <location>
        <begin position="1"/>
        <end position="23"/>
    </location>
</feature>
<dbReference type="Pfam" id="PF03351">
    <property type="entry name" value="DOMON"/>
    <property type="match status" value="1"/>
</dbReference>
<dbReference type="GO" id="GO:0042421">
    <property type="term" value="P:norepinephrine biosynthetic process"/>
    <property type="evidence" value="ECO:0007669"/>
    <property type="project" value="TreeGrafter"/>
</dbReference>
<dbReference type="GO" id="GO:0005507">
    <property type="term" value="F:copper ion binding"/>
    <property type="evidence" value="ECO:0007669"/>
    <property type="project" value="TreeGrafter"/>
</dbReference>
<protein>
    <submittedName>
        <fullName evidence="3">Dopamine beta hydroxylase-related protein, containing doMON domain</fullName>
    </submittedName>
</protein>
<dbReference type="GO" id="GO:0042420">
    <property type="term" value="P:dopamine catabolic process"/>
    <property type="evidence" value="ECO:0007669"/>
    <property type="project" value="TreeGrafter"/>
</dbReference>
<evidence type="ECO:0000313" key="3">
    <source>
        <dbReference type="EMBL" id="SLM17800.1"/>
    </source>
</evidence>
<proteinExistence type="predicted"/>